<dbReference type="VEuPathDB" id="TriTrypDB:ECC02_004040"/>
<dbReference type="VEuPathDB" id="TriTrypDB:TcCLB.508707.40"/>
<comment type="caution">
    <text evidence="3">The sequence shown here is derived from an EMBL/GenBank/DDBJ whole genome shotgun (WGS) entry which is preliminary data.</text>
</comment>
<organism evidence="3 4">
    <name type="scientific">Trypanosoma cruzi</name>
    <dbReference type="NCBI Taxonomy" id="5693"/>
    <lineage>
        <taxon>Eukaryota</taxon>
        <taxon>Discoba</taxon>
        <taxon>Euglenozoa</taxon>
        <taxon>Kinetoplastea</taxon>
        <taxon>Metakinetoplastina</taxon>
        <taxon>Trypanosomatida</taxon>
        <taxon>Trypanosomatidae</taxon>
        <taxon>Trypanosoma</taxon>
        <taxon>Schizotrypanum</taxon>
    </lineage>
</organism>
<evidence type="ECO:0000313" key="3">
    <source>
        <dbReference type="EMBL" id="PWU88087.1"/>
    </source>
</evidence>
<feature type="compositionally biased region" description="Gly residues" evidence="2">
    <location>
        <begin position="293"/>
        <end position="304"/>
    </location>
</feature>
<feature type="region of interest" description="Disordered" evidence="2">
    <location>
        <begin position="1"/>
        <end position="58"/>
    </location>
</feature>
<feature type="coiled-coil region" evidence="1">
    <location>
        <begin position="458"/>
        <end position="485"/>
    </location>
</feature>
<dbReference type="VEuPathDB" id="TriTrypDB:TcYC6_0050790"/>
<gene>
    <name evidence="3" type="ORF">C4B63_80g43</name>
</gene>
<feature type="region of interest" description="Disordered" evidence="2">
    <location>
        <begin position="291"/>
        <end position="317"/>
    </location>
</feature>
<reference evidence="3 4" key="1">
    <citation type="journal article" date="2018" name="Microb. Genom.">
        <title>Expanding an expanded genome: long-read sequencing of Trypanosoma cruzi.</title>
        <authorList>
            <person name="Berna L."/>
            <person name="Rodriguez M."/>
            <person name="Chiribao M.L."/>
            <person name="Parodi-Talice A."/>
            <person name="Pita S."/>
            <person name="Rijo G."/>
            <person name="Alvarez-Valin F."/>
            <person name="Robello C."/>
        </authorList>
    </citation>
    <scope>NUCLEOTIDE SEQUENCE [LARGE SCALE GENOMIC DNA]</scope>
    <source>
        <strain evidence="3 4">Dm28c</strain>
    </source>
</reference>
<dbReference type="VEuPathDB" id="TriTrypDB:TcBrA4_0035190"/>
<feature type="compositionally biased region" description="Basic and acidic residues" evidence="2">
    <location>
        <begin position="41"/>
        <end position="51"/>
    </location>
</feature>
<dbReference type="VEuPathDB" id="TriTrypDB:TcG_04125"/>
<keyword evidence="1" id="KW-0175">Coiled coil</keyword>
<dbReference type="VEuPathDB" id="TriTrypDB:TcCLB.507037.80"/>
<evidence type="ECO:0000256" key="2">
    <source>
        <dbReference type="SAM" id="MobiDB-lite"/>
    </source>
</evidence>
<dbReference type="VEuPathDB" id="TriTrypDB:C3747_68g67"/>
<name>A0A2V2UUQ6_TRYCR</name>
<dbReference type="EMBL" id="PRFA01000080">
    <property type="protein sequence ID" value="PWU88087.1"/>
    <property type="molecule type" value="Genomic_DNA"/>
</dbReference>
<accession>A0A2V2UUQ6</accession>
<dbReference type="VEuPathDB" id="TriTrypDB:TcCL_NonESM05061"/>
<evidence type="ECO:0000313" key="4">
    <source>
        <dbReference type="Proteomes" id="UP000246121"/>
    </source>
</evidence>
<evidence type="ECO:0000256" key="1">
    <source>
        <dbReference type="SAM" id="Coils"/>
    </source>
</evidence>
<dbReference type="VEuPathDB" id="TriTrypDB:C4B63_80g43"/>
<dbReference type="VEuPathDB" id="TriTrypDB:Tc_MARK_3405"/>
<dbReference type="AlphaFoldDB" id="A0A2V2UUQ6"/>
<proteinExistence type="predicted"/>
<sequence length="654" mass="72532">MPLPTPPSPLRGTRTREPSPVITEAAPGLPLRQPKCLMDYGRNKPLEEGKGESGSNTRLEDSCLAVGDGQSMRRPNPTDKLLTYRRMRSRLQQGSPGVGYATSVIQDDLAAKRAAALVETGMPMEPFFLARLPKEMTGYIIDIEEQNRQLRQQVIELQEELQQEQRQQKGRIIMGPYHQPADAVGGNNHMVEVDAEKGEGYSYATDGFPLISGGSLSKEERERYMNDVLAQVDAIVHAHRNQSETMILKYKQEAEEAKIALKNLRELIALEGVDLSMLPAALATLSGPALTAGNGGDNNNGNGSGEIRKTSTKFSTPSGVDTAITGVVAVMNEKCAALLSEAVDVVLRDLLQVEAGDDVPTVVRQSVQRGFEMLARHLASVVIEYIRHCTEELRYTHKERETVCRELREELNLSERQRMRTARRYEAEIRALRDELHAFHVAAAGGDELRGTIHERALEEYTAMLVDSRKEAEALGRQLEEERSDHAATCLRLKSSLQRRSLEFEEAVVQRAEELVRLRDANIAELQQRLDTLSHLEERRACGRSTKAVQVQAAESIVLDESNYMPNVISVASSLKGASPLPSQRLATPAQSGNHVTAAPFPSQLPLAPFTQPPMTPRIPGRVECAPQQENSFEEEVWTKTMELLAKYAHLSQN</sequence>
<feature type="coiled-coil region" evidence="1">
    <location>
        <begin position="140"/>
        <end position="167"/>
    </location>
</feature>
<protein>
    <submittedName>
        <fullName evidence="3">Uncharacterized protein</fullName>
    </submittedName>
</protein>
<dbReference type="VEuPathDB" id="TriTrypDB:TCDM_05783"/>
<dbReference type="VEuPathDB" id="TriTrypDB:TCSYLVIO_005389"/>
<dbReference type="VEuPathDB" id="TriTrypDB:BCY84_08342"/>
<dbReference type="Proteomes" id="UP000246121">
    <property type="component" value="Unassembled WGS sequence"/>
</dbReference>